<dbReference type="MEROPS" id="S12.003"/>
<dbReference type="InterPro" id="IPR012338">
    <property type="entry name" value="Beta-lactam/transpept-like"/>
</dbReference>
<reference evidence="3" key="1">
    <citation type="journal article" date="2006" name="J. Bacteriol.">
        <title>Pathogenomic sequence analysis of Bacillus cereus and Bacillus thuringiensis isolates closely related to Bacillus anthracis.</title>
        <authorList>
            <person name="Han C.S."/>
            <person name="Xie G."/>
            <person name="Challacombe J.F."/>
            <person name="Altherr M.R."/>
            <person name="Bhotika S.S."/>
            <person name="Brown N."/>
            <person name="Bruce D."/>
            <person name="Campbell C.S."/>
            <person name="Campbell M.L."/>
            <person name="Chen J."/>
            <person name="Chertkov O."/>
            <person name="Cleland C."/>
            <person name="Dimitrijevic M."/>
            <person name="Doggett N.A."/>
            <person name="Fawcett J.J."/>
            <person name="Glavina T."/>
            <person name="Goodwin L.A."/>
            <person name="Green L.D."/>
            <person name="Hill K.K."/>
            <person name="Hitchcock P."/>
            <person name="Jackson P.J."/>
            <person name="Keim P."/>
            <person name="Kewalramani A.R."/>
            <person name="Longmire J."/>
            <person name="Lucas S."/>
            <person name="Malfatti S."/>
            <person name="McMurry K."/>
            <person name="Meincke L.J."/>
            <person name="Misra M."/>
            <person name="Moseman B.L."/>
            <person name="Mundt M."/>
            <person name="Munk A.C."/>
            <person name="Okinaka R.T."/>
            <person name="Parson-Quintana B."/>
            <person name="Reilly L.P."/>
            <person name="Richardson P."/>
            <person name="Robinson D.L."/>
            <person name="Rubin E."/>
            <person name="Saunders E."/>
            <person name="Tapia R."/>
            <person name="Tesmer J.G."/>
            <person name="Thayer N."/>
            <person name="Thompson L.S."/>
            <person name="Tice H."/>
            <person name="Ticknor L.O."/>
            <person name="Wills P.L."/>
            <person name="Brettin T.S."/>
            <person name="Gilna P."/>
        </authorList>
    </citation>
    <scope>NUCLEOTIDE SEQUENCE [LARGE SCALE GENOMIC DNA]</scope>
    <source>
        <strain evidence="3">ZK / E33L</strain>
        <plasmid evidence="3">pE33L466</plasmid>
    </source>
</reference>
<dbReference type="InterPro" id="IPR001466">
    <property type="entry name" value="Beta-lactam-related"/>
</dbReference>
<geneLocation type="plasmid" evidence="2 3">
    <name>pE33L466</name>
</geneLocation>
<dbReference type="EMBL" id="CP000040">
    <property type="protein sequence ID" value="AAY60264.1"/>
    <property type="molecule type" value="Genomic_DNA"/>
</dbReference>
<sequence length="443" mass="48182">MYCLLGQNDACKNNHYEGDYEFDVALLILVKIICGSYETARNYTYNTNRGEECLLKTRSQIACASLAFLLAGGSLLYTTPTSIVKAESTQNILSLLQTSTQRDRTSVKQAMRDTLKLGYPGILAKTSEGGKTWGYAAGVADLKTKKPMETDFLFRIGSVTKTFTATVILQLAGENQLNLDDSIENWLPGVIQGNGYDAKQITIRQMLNHTSGIAEYSKSKEADFTNPKRVYTAEELVKIGLSAPPDFAPGKGWSYSNTGYVLLGMLIEKVTGNSYAEEIENRIIEPLELSDTFLPGNSSIIPGTKHARGYVQQEEGSELKDVTYFNPSIASSAGDMISTADDLNKFFSYLLSGKVLKEQQLKQMLTTVPTGRGGINGYGLGIFEIKLPNGVTIWGHTGGIPGFDTFAGGTPGGKHMLTVNLNSMGTAESPGLFKHILIAEFSK</sequence>
<dbReference type="KEGG" id="bcz:pE33L466_0099"/>
<dbReference type="PANTHER" id="PTHR46825">
    <property type="entry name" value="D-ALANYL-D-ALANINE-CARBOXYPEPTIDASE/ENDOPEPTIDASE AMPH"/>
    <property type="match status" value="1"/>
</dbReference>
<dbReference type="AlphaFoldDB" id="Q4V1Z3"/>
<dbReference type="InterPro" id="IPR050491">
    <property type="entry name" value="AmpC-like"/>
</dbReference>
<keyword evidence="2" id="KW-0614">Plasmid</keyword>
<evidence type="ECO:0000259" key="1">
    <source>
        <dbReference type="Pfam" id="PF00144"/>
    </source>
</evidence>
<evidence type="ECO:0000313" key="3">
    <source>
        <dbReference type="Proteomes" id="UP000002612"/>
    </source>
</evidence>
<dbReference type="SUPFAM" id="SSF56601">
    <property type="entry name" value="beta-lactamase/transpeptidase-like"/>
    <property type="match status" value="1"/>
</dbReference>
<dbReference type="GO" id="GO:0004177">
    <property type="term" value="F:aminopeptidase activity"/>
    <property type="evidence" value="ECO:0007669"/>
    <property type="project" value="UniProtKB-KW"/>
</dbReference>
<protein>
    <submittedName>
        <fullName evidence="2">D-stereospecific peptide hydrolase</fullName>
        <ecNumber evidence="2">3.4.11.-</ecNumber>
    </submittedName>
</protein>
<feature type="domain" description="Beta-lactamase-related" evidence="1">
    <location>
        <begin position="109"/>
        <end position="428"/>
    </location>
</feature>
<dbReference type="Proteomes" id="UP000002612">
    <property type="component" value="Plasmid pE33L466"/>
</dbReference>
<name>Q4V1Z3_BACCZ</name>
<accession>Q4V1Z3</accession>
<gene>
    <name evidence="2" type="primary">adp</name>
    <name evidence="2" type="ordered locus">pE33L466_0099</name>
</gene>
<dbReference type="Gene3D" id="3.40.710.10">
    <property type="entry name" value="DD-peptidase/beta-lactamase superfamily"/>
    <property type="match status" value="1"/>
</dbReference>
<dbReference type="PANTHER" id="PTHR46825:SF7">
    <property type="entry name" value="D-ALANYL-D-ALANINE CARBOXYPEPTIDASE"/>
    <property type="match status" value="1"/>
</dbReference>
<dbReference type="Pfam" id="PF00144">
    <property type="entry name" value="Beta-lactamase"/>
    <property type="match status" value="1"/>
</dbReference>
<dbReference type="EC" id="3.4.11.-" evidence="2"/>
<keyword evidence="2" id="KW-0378">Hydrolase</keyword>
<organism evidence="2 3">
    <name type="scientific">Bacillus cereus (strain ZK / E33L)</name>
    <dbReference type="NCBI Taxonomy" id="288681"/>
    <lineage>
        <taxon>Bacteria</taxon>
        <taxon>Bacillati</taxon>
        <taxon>Bacillota</taxon>
        <taxon>Bacilli</taxon>
        <taxon>Bacillales</taxon>
        <taxon>Bacillaceae</taxon>
        <taxon>Bacillus</taxon>
        <taxon>Bacillus cereus group</taxon>
    </lineage>
</organism>
<keyword evidence="2" id="KW-0031">Aminopeptidase</keyword>
<proteinExistence type="predicted"/>
<evidence type="ECO:0000313" key="2">
    <source>
        <dbReference type="EMBL" id="AAY60264.1"/>
    </source>
</evidence>
<keyword evidence="2" id="KW-0645">Protease</keyword>